<keyword evidence="5" id="KW-1003">Cell membrane</keyword>
<evidence type="ECO:0000256" key="2">
    <source>
        <dbReference type="ARBA" id="ARBA00022692"/>
    </source>
</evidence>
<feature type="transmembrane region" description="Helical" evidence="5">
    <location>
        <begin position="41"/>
        <end position="60"/>
    </location>
</feature>
<dbReference type="NCBIfam" id="TIGR00945">
    <property type="entry name" value="tatC"/>
    <property type="match status" value="1"/>
</dbReference>
<feature type="transmembrane region" description="Helical" evidence="5">
    <location>
        <begin position="125"/>
        <end position="153"/>
    </location>
</feature>
<keyword evidence="5" id="KW-0653">Protein transport</keyword>
<sequence length="274" mass="30183">MKLPRLRRASASPPPSQDDGNELRMSLLDHLNELRQRLTKAALALVIGTIIGAIIAGEVFEYLLTPYCVLQAVTDCRLQVLGPTEGIVAYFRVALMLGAIIAIPMLTYQILMFVVPGLTRKERRFVLMVIPAITVLFLTGVAFAWFGLMPPALGFLQGFMPTLFKPEWTADLYLSFITALIFWMGVAFEMPLVLFVLSLLGFVRAGTLARNWRIAVVLSSIAAAFITPTVDPVNMMLVMIPLLGLYVISIGLVWLGTRQAGLQDTPTRSRTAAQ</sequence>
<dbReference type="PANTHER" id="PTHR30371">
    <property type="entry name" value="SEC-INDEPENDENT PROTEIN TRANSLOCASE PROTEIN TATC"/>
    <property type="match status" value="1"/>
</dbReference>
<dbReference type="GO" id="GO:0065002">
    <property type="term" value="P:intracellular protein transmembrane transport"/>
    <property type="evidence" value="ECO:0007669"/>
    <property type="project" value="TreeGrafter"/>
</dbReference>
<evidence type="ECO:0000256" key="3">
    <source>
        <dbReference type="ARBA" id="ARBA00022989"/>
    </source>
</evidence>
<name>A0A2N6MNP1_9CYAN</name>
<comment type="similarity">
    <text evidence="5">Belongs to the TatC family.</text>
</comment>
<keyword evidence="2 5" id="KW-0812">Transmembrane</keyword>
<evidence type="ECO:0000256" key="5">
    <source>
        <dbReference type="HAMAP-Rule" id="MF_00902"/>
    </source>
</evidence>
<dbReference type="GO" id="GO:0043953">
    <property type="term" value="P:protein transport by the Tat complex"/>
    <property type="evidence" value="ECO:0007669"/>
    <property type="project" value="UniProtKB-UniRule"/>
</dbReference>
<keyword evidence="4 5" id="KW-0472">Membrane</keyword>
<dbReference type="PANTHER" id="PTHR30371:SF0">
    <property type="entry name" value="SEC-INDEPENDENT PROTEIN TRANSLOCASE PROTEIN TATC, CHLOROPLASTIC-RELATED"/>
    <property type="match status" value="1"/>
</dbReference>
<dbReference type="HAMAP" id="MF_00902">
    <property type="entry name" value="TatC"/>
    <property type="match status" value="1"/>
</dbReference>
<accession>A0A2N6MNP1</accession>
<feature type="transmembrane region" description="Helical" evidence="5">
    <location>
        <begin position="87"/>
        <end position="113"/>
    </location>
</feature>
<evidence type="ECO:0000256" key="1">
    <source>
        <dbReference type="ARBA" id="ARBA00004141"/>
    </source>
</evidence>
<reference evidence="7 8" key="1">
    <citation type="submission" date="2017-07" db="EMBL/GenBank/DDBJ databases">
        <title>Genomes of Fischerella (Mastigocladus) sp. strains.</title>
        <authorList>
            <person name="Miller S.R."/>
        </authorList>
    </citation>
    <scope>NUCLEOTIDE SEQUENCE [LARGE SCALE GENOMIC DNA]</scope>
    <source>
        <strain evidence="7 8">CCMEE 5330</strain>
    </source>
</reference>
<dbReference type="AlphaFoldDB" id="A0A2N6MNP1"/>
<keyword evidence="3 5" id="KW-1133">Transmembrane helix</keyword>
<comment type="caution">
    <text evidence="7">The sequence shown here is derived from an EMBL/GenBank/DDBJ whole genome shotgun (WGS) entry which is preliminary data.</text>
</comment>
<organism evidence="7 8">
    <name type="scientific">Fischerella thermalis CCMEE 5330</name>
    <dbReference type="NCBI Taxonomy" id="2019670"/>
    <lineage>
        <taxon>Bacteria</taxon>
        <taxon>Bacillati</taxon>
        <taxon>Cyanobacteriota</taxon>
        <taxon>Cyanophyceae</taxon>
        <taxon>Nostocales</taxon>
        <taxon>Hapalosiphonaceae</taxon>
        <taxon>Fischerella</taxon>
    </lineage>
</organism>
<evidence type="ECO:0000256" key="4">
    <source>
        <dbReference type="ARBA" id="ARBA00023136"/>
    </source>
</evidence>
<keyword evidence="5" id="KW-0813">Transport</keyword>
<dbReference type="GO" id="GO:0033281">
    <property type="term" value="C:TAT protein transport complex"/>
    <property type="evidence" value="ECO:0007669"/>
    <property type="project" value="UniProtKB-UniRule"/>
</dbReference>
<comment type="function">
    <text evidence="5">Part of the twin-arginine translocation (Tat) system that transports large folded proteins containing a characteristic twin-arginine motif in their signal peptide across membranes.</text>
</comment>
<evidence type="ECO:0000313" key="7">
    <source>
        <dbReference type="EMBL" id="PMB48376.1"/>
    </source>
</evidence>
<dbReference type="InterPro" id="IPR019820">
    <property type="entry name" value="Sec-indep_translocase_CS"/>
</dbReference>
<evidence type="ECO:0000256" key="6">
    <source>
        <dbReference type="SAM" id="MobiDB-lite"/>
    </source>
</evidence>
<gene>
    <name evidence="5 7" type="primary">tatC</name>
    <name evidence="7" type="ORF">CEN41_01230</name>
</gene>
<protein>
    <recommendedName>
        <fullName evidence="5">Sec-independent protein translocase protein TatC</fullName>
    </recommendedName>
</protein>
<dbReference type="PROSITE" id="PS01218">
    <property type="entry name" value="TATC"/>
    <property type="match status" value="1"/>
</dbReference>
<feature type="transmembrane region" description="Helical" evidence="5">
    <location>
        <begin position="212"/>
        <end position="230"/>
    </location>
</feature>
<feature type="region of interest" description="Disordered" evidence="6">
    <location>
        <begin position="1"/>
        <end position="22"/>
    </location>
</feature>
<dbReference type="EMBL" id="NMQI01000029">
    <property type="protein sequence ID" value="PMB48376.1"/>
    <property type="molecule type" value="Genomic_DNA"/>
</dbReference>
<feature type="transmembrane region" description="Helical" evidence="5">
    <location>
        <begin position="236"/>
        <end position="255"/>
    </location>
</feature>
<dbReference type="PRINTS" id="PR01840">
    <property type="entry name" value="TATCFAMILY"/>
</dbReference>
<evidence type="ECO:0000313" key="8">
    <source>
        <dbReference type="Proteomes" id="UP000234966"/>
    </source>
</evidence>
<keyword evidence="5" id="KW-0811">Translocation</keyword>
<dbReference type="GO" id="GO:0009977">
    <property type="term" value="F:proton motive force dependent protein transmembrane transporter activity"/>
    <property type="evidence" value="ECO:0007669"/>
    <property type="project" value="TreeGrafter"/>
</dbReference>
<comment type="subcellular location">
    <subcellularLocation>
        <location evidence="5">Cell membrane</location>
        <topology evidence="5">Multi-pass membrane protein</topology>
    </subcellularLocation>
    <subcellularLocation>
        <location evidence="1">Membrane</location>
        <topology evidence="1">Multi-pass membrane protein</topology>
    </subcellularLocation>
</comment>
<feature type="transmembrane region" description="Helical" evidence="5">
    <location>
        <begin position="173"/>
        <end position="200"/>
    </location>
</feature>
<dbReference type="InterPro" id="IPR002033">
    <property type="entry name" value="TatC"/>
</dbReference>
<proteinExistence type="inferred from homology"/>
<dbReference type="Pfam" id="PF00902">
    <property type="entry name" value="TatC"/>
    <property type="match status" value="1"/>
</dbReference>
<dbReference type="Proteomes" id="UP000234966">
    <property type="component" value="Unassembled WGS sequence"/>
</dbReference>
<comment type="subunit">
    <text evidence="5">Forms a complex with TatA.</text>
</comment>